<reference evidence="3" key="1">
    <citation type="submission" date="2020-06" db="EMBL/GenBank/DDBJ databases">
        <title>Stable isotope informed genome-resolved metagenomics uncovers potential trophic interactions in rhizosphere soil.</title>
        <authorList>
            <person name="Starr E.P."/>
            <person name="Shi S."/>
            <person name="Blazewicz S.J."/>
            <person name="Koch B.J."/>
            <person name="Probst A.J."/>
            <person name="Hungate B.A."/>
            <person name="Pett-Ridge J."/>
            <person name="Firestone M.K."/>
            <person name="Banfield J.F."/>
        </authorList>
    </citation>
    <scope>NUCLEOTIDE SEQUENCE</scope>
    <source>
        <strain evidence="3">YM_69_17</strain>
    </source>
</reference>
<gene>
    <name evidence="3" type="ORF">JF625_00285</name>
</gene>
<accession>A0A952FJ10</accession>
<sequence length="269" mass="29172">MPLKTDAKRRWVELDVLLPGTPEQVWQAIATGPGLSAWFTATSVEERAGGAIRFEFGEGMASAGTVTAWEPPFRFAYEETGWNGEAPPVATECTIISRSGDSCVLRLVHTLFTTDGSWDDELEGFESGWPGFFVILQLYLKRFAGMPAAPARAMAMHPGPDLAAWTDLAGRLGFAGMNVGERWSTPAGAPAMSGTVERVQQDAKSREVTVALDRPAPGIALIGIHGWQGKARVAASVFFYGDQAADTAATFETELRRWIQETYPDQEGE</sequence>
<proteinExistence type="inferred from homology"/>
<name>A0A952FJ10_9PROT</name>
<comment type="caution">
    <text evidence="3">The sequence shown here is derived from an EMBL/GenBank/DDBJ whole genome shotgun (WGS) entry which is preliminary data.</text>
</comment>
<evidence type="ECO:0000313" key="4">
    <source>
        <dbReference type="Proteomes" id="UP000700706"/>
    </source>
</evidence>
<organism evidence="3 4">
    <name type="scientific">Inquilinus limosus</name>
    <dbReference type="NCBI Taxonomy" id="171674"/>
    <lineage>
        <taxon>Bacteria</taxon>
        <taxon>Pseudomonadati</taxon>
        <taxon>Pseudomonadota</taxon>
        <taxon>Alphaproteobacteria</taxon>
        <taxon>Rhodospirillales</taxon>
        <taxon>Rhodospirillaceae</taxon>
        <taxon>Inquilinus</taxon>
    </lineage>
</organism>
<protein>
    <submittedName>
        <fullName evidence="3">SRPBCC domain-containing protein</fullName>
    </submittedName>
</protein>
<dbReference type="AlphaFoldDB" id="A0A952FJ10"/>
<dbReference type="CDD" id="cd07814">
    <property type="entry name" value="SRPBCC_CalC_Aha1-like"/>
    <property type="match status" value="1"/>
</dbReference>
<evidence type="ECO:0000256" key="1">
    <source>
        <dbReference type="ARBA" id="ARBA00006817"/>
    </source>
</evidence>
<dbReference type="Pfam" id="PF08327">
    <property type="entry name" value="AHSA1"/>
    <property type="match status" value="1"/>
</dbReference>
<dbReference type="InterPro" id="IPR023393">
    <property type="entry name" value="START-like_dom_sf"/>
</dbReference>
<evidence type="ECO:0000313" key="3">
    <source>
        <dbReference type="EMBL" id="MBW8723584.1"/>
    </source>
</evidence>
<dbReference type="Proteomes" id="UP000700706">
    <property type="component" value="Unassembled WGS sequence"/>
</dbReference>
<dbReference type="EMBL" id="JAEKLZ010000011">
    <property type="protein sequence ID" value="MBW8723584.1"/>
    <property type="molecule type" value="Genomic_DNA"/>
</dbReference>
<feature type="domain" description="Activator of Hsp90 ATPase homologue 1/2-like C-terminal" evidence="2">
    <location>
        <begin position="21"/>
        <end position="140"/>
    </location>
</feature>
<dbReference type="SUPFAM" id="SSF55961">
    <property type="entry name" value="Bet v1-like"/>
    <property type="match status" value="1"/>
</dbReference>
<dbReference type="InterPro" id="IPR013538">
    <property type="entry name" value="ASHA1/2-like_C"/>
</dbReference>
<comment type="similarity">
    <text evidence="1">Belongs to the AHA1 family.</text>
</comment>
<dbReference type="Gene3D" id="3.30.530.20">
    <property type="match status" value="1"/>
</dbReference>
<evidence type="ECO:0000259" key="2">
    <source>
        <dbReference type="Pfam" id="PF08327"/>
    </source>
</evidence>